<evidence type="ECO:0000313" key="2">
    <source>
        <dbReference type="Proteomes" id="UP000010146"/>
    </source>
</evidence>
<reference evidence="1 2" key="1">
    <citation type="submission" date="2008-07" db="EMBL/GenBank/DDBJ databases">
        <authorList>
            <person name="Gonzalez J."/>
            <person name="Sokolova T."/>
            <person name="Ferriera S."/>
            <person name="Johnson J."/>
            <person name="Kravitz S."/>
            <person name="Beeson K."/>
            <person name="Sutton G."/>
            <person name="Rogers Y.-H."/>
            <person name="Friedman R."/>
            <person name="Frazier M."/>
            <person name="Venter J.C."/>
        </authorList>
    </citation>
    <scope>NUCLEOTIDE SEQUENCE [LARGE SCALE GENOMIC DNA]</scope>
    <source>
        <strain evidence="1 2">DSM 12653</strain>
    </source>
</reference>
<evidence type="ECO:0000313" key="1">
    <source>
        <dbReference type="EMBL" id="KKC28895.1"/>
    </source>
</evidence>
<gene>
    <name evidence="1" type="ORF">CDSM653_02119</name>
</gene>
<dbReference type="AlphaFoldDB" id="A0A0F5PJU8"/>
<proteinExistence type="predicted"/>
<sequence>MEEFEGELIRETFYKNYDKIEMKTFKEVACQWN</sequence>
<dbReference type="Proteomes" id="UP000010146">
    <property type="component" value="Unassembled WGS sequence"/>
</dbReference>
<protein>
    <submittedName>
        <fullName evidence="1">Uncharacterized protein</fullName>
    </submittedName>
</protein>
<organism evidence="1 2">
    <name type="scientific">Caldanaerobacter subterraneus subsp. pacificus DSM 12653</name>
    <dbReference type="NCBI Taxonomy" id="391606"/>
    <lineage>
        <taxon>Bacteria</taxon>
        <taxon>Bacillati</taxon>
        <taxon>Bacillota</taxon>
        <taxon>Clostridia</taxon>
        <taxon>Thermoanaerobacterales</taxon>
        <taxon>Thermoanaerobacteraceae</taxon>
        <taxon>Caldanaerobacter</taxon>
    </lineage>
</organism>
<name>A0A0F5PJU8_9THEO</name>
<comment type="caution">
    <text evidence="1">The sequence shown here is derived from an EMBL/GenBank/DDBJ whole genome shotgun (WGS) entry which is preliminary data.</text>
</comment>
<accession>A0A0F5PJU8</accession>
<reference evidence="2" key="3">
    <citation type="submission" date="2015-02" db="EMBL/GenBank/DDBJ databases">
        <title>Genome analysis of three genomes within the thermophilic hydrogenogenic bacterial species Caldanaerobacter subterraneus.</title>
        <authorList>
            <person name="Sant'Anna F.H."/>
            <person name="Lebedinsky A."/>
            <person name="Sokolova T."/>
            <person name="Robb F.T."/>
            <person name="Gonzalez J.M."/>
        </authorList>
    </citation>
    <scope>NUCLEOTIDE SEQUENCE [LARGE SCALE GENOMIC DNA]</scope>
    <source>
        <strain evidence="2">DSM 12653</strain>
    </source>
</reference>
<dbReference type="EMBL" id="ABXP02000114">
    <property type="protein sequence ID" value="KKC28895.1"/>
    <property type="molecule type" value="Genomic_DNA"/>
</dbReference>
<reference evidence="1 2" key="2">
    <citation type="journal article" date="2015" name="BMC Genomics">
        <title>Analysis of three genomes within the thermophilic bacterial species Caldanaerobacter subterraneus with a focus on carbon monoxide dehydrogenase evolution and hydrolase diversity.</title>
        <authorList>
            <person name="Sant'Anna F.H."/>
            <person name="Lebedinsky A.V."/>
            <person name="Sokolova T.G."/>
            <person name="Robb F.T."/>
            <person name="Gonzalez J.M."/>
        </authorList>
    </citation>
    <scope>NUCLEOTIDE SEQUENCE [LARGE SCALE GENOMIC DNA]</scope>
    <source>
        <strain evidence="1 2">DSM 12653</strain>
    </source>
</reference>